<dbReference type="Pfam" id="PF02634">
    <property type="entry name" value="FdhD-NarQ"/>
    <property type="match status" value="1"/>
</dbReference>
<keyword evidence="2 3" id="KW-0501">Molybdenum cofactor biosynthesis</keyword>
<dbReference type="NCBIfam" id="TIGR00129">
    <property type="entry name" value="fdhD_narQ"/>
    <property type="match status" value="1"/>
</dbReference>
<dbReference type="Gene3D" id="3.10.20.10">
    <property type="match status" value="1"/>
</dbReference>
<dbReference type="GO" id="GO:0016783">
    <property type="term" value="F:sulfurtransferase activity"/>
    <property type="evidence" value="ECO:0007669"/>
    <property type="project" value="InterPro"/>
</dbReference>
<dbReference type="AlphaFoldDB" id="A0AA45WUB5"/>
<dbReference type="GO" id="GO:0097163">
    <property type="term" value="F:sulfur carrier activity"/>
    <property type="evidence" value="ECO:0007669"/>
    <property type="project" value="UniProtKB-UniRule"/>
</dbReference>
<dbReference type="Gene3D" id="3.40.140.10">
    <property type="entry name" value="Cytidine Deaminase, domain 2"/>
    <property type="match status" value="1"/>
</dbReference>
<feature type="binding site" evidence="3">
    <location>
        <begin position="254"/>
        <end position="259"/>
    </location>
    <ligand>
        <name>Mo-bis(molybdopterin guanine dinucleotide)</name>
        <dbReference type="ChEBI" id="CHEBI:60539"/>
    </ligand>
</feature>
<proteinExistence type="inferred from homology"/>
<comment type="similarity">
    <text evidence="3">Belongs to the FdhD family.</text>
</comment>
<comment type="subcellular location">
    <subcellularLocation>
        <location evidence="3">Cytoplasm</location>
    </subcellularLocation>
</comment>
<dbReference type="InterPro" id="IPR003786">
    <property type="entry name" value="FdhD"/>
</dbReference>
<evidence type="ECO:0000313" key="4">
    <source>
        <dbReference type="EMBL" id="SMP45430.1"/>
    </source>
</evidence>
<organism evidence="4 5">
    <name type="scientific">Anoxynatronum buryatiense</name>
    <dbReference type="NCBI Taxonomy" id="489973"/>
    <lineage>
        <taxon>Bacteria</taxon>
        <taxon>Bacillati</taxon>
        <taxon>Bacillota</taxon>
        <taxon>Clostridia</taxon>
        <taxon>Eubacteriales</taxon>
        <taxon>Clostridiaceae</taxon>
        <taxon>Anoxynatronum</taxon>
    </lineage>
</organism>
<feature type="active site" description="Cysteine persulfide intermediate" evidence="3">
    <location>
        <position position="116"/>
    </location>
</feature>
<evidence type="ECO:0000313" key="5">
    <source>
        <dbReference type="Proteomes" id="UP001158066"/>
    </source>
</evidence>
<dbReference type="RefSeq" id="WP_283408210.1">
    <property type="nucleotide sequence ID" value="NZ_FXUF01000002.1"/>
</dbReference>
<keyword evidence="1 3" id="KW-0963">Cytoplasm</keyword>
<dbReference type="GO" id="GO:0006777">
    <property type="term" value="P:Mo-molybdopterin cofactor biosynthetic process"/>
    <property type="evidence" value="ECO:0007669"/>
    <property type="project" value="UniProtKB-UniRule"/>
</dbReference>
<reference evidence="4" key="1">
    <citation type="submission" date="2017-05" db="EMBL/GenBank/DDBJ databases">
        <authorList>
            <person name="Varghese N."/>
            <person name="Submissions S."/>
        </authorList>
    </citation>
    <scope>NUCLEOTIDE SEQUENCE</scope>
    <source>
        <strain evidence="4">Su22</strain>
    </source>
</reference>
<protein>
    <recommendedName>
        <fullName evidence="3">Sulfur carrier protein FdhD</fullName>
    </recommendedName>
</protein>
<dbReference type="EMBL" id="FXUF01000002">
    <property type="protein sequence ID" value="SMP45430.1"/>
    <property type="molecule type" value="Genomic_DNA"/>
</dbReference>
<evidence type="ECO:0000256" key="2">
    <source>
        <dbReference type="ARBA" id="ARBA00023150"/>
    </source>
</evidence>
<dbReference type="GO" id="GO:0005737">
    <property type="term" value="C:cytoplasm"/>
    <property type="evidence" value="ECO:0007669"/>
    <property type="project" value="UniProtKB-SubCell"/>
</dbReference>
<dbReference type="InterPro" id="IPR016193">
    <property type="entry name" value="Cytidine_deaminase-like"/>
</dbReference>
<keyword evidence="5" id="KW-1185">Reference proteome</keyword>
<dbReference type="Proteomes" id="UP001158066">
    <property type="component" value="Unassembled WGS sequence"/>
</dbReference>
<dbReference type="PIRSF" id="PIRSF015626">
    <property type="entry name" value="FdhD"/>
    <property type="match status" value="1"/>
</dbReference>
<evidence type="ECO:0000256" key="3">
    <source>
        <dbReference type="HAMAP-Rule" id="MF_00187"/>
    </source>
</evidence>
<sequence>MNLEQQNVKHTCSIMRIQQEGPLARPVAIETSDEVIMEKPLTIFLNEQEWITLLSSGTAMEYLAVGFLYSEGILLRREDLLNYHLDSDEGKFHVQLKENPELKTRLKGKRAVTTGCGKGTVFFDVLDALTTQPIKNQYKIPFDVILQLSSAFQKRSILFQETGGVHACALCDTSGIQLFHEDVGRHNALDKVVGEALIKDISVDEKWLITSGRLSSEMVIKTARYGIATLISRSAPTNLAVELATQLNMTLIGFARGNRMNIYTGRERVFIKGEE</sequence>
<comment type="caution">
    <text evidence="4">The sequence shown here is derived from an EMBL/GenBank/DDBJ whole genome shotgun (WGS) entry which is preliminary data.</text>
</comment>
<dbReference type="HAMAP" id="MF_00187">
    <property type="entry name" value="FdhD"/>
    <property type="match status" value="1"/>
</dbReference>
<accession>A0AA45WUB5</accession>
<dbReference type="SUPFAM" id="SSF53927">
    <property type="entry name" value="Cytidine deaminase-like"/>
    <property type="match status" value="1"/>
</dbReference>
<dbReference type="PANTHER" id="PTHR30592">
    <property type="entry name" value="FORMATE DEHYDROGENASE"/>
    <property type="match status" value="1"/>
</dbReference>
<dbReference type="PANTHER" id="PTHR30592:SF1">
    <property type="entry name" value="SULFUR CARRIER PROTEIN FDHD"/>
    <property type="match status" value="1"/>
</dbReference>
<comment type="function">
    <text evidence="3">Required for formate dehydrogenase (FDH) activity. Acts as a sulfur carrier protein that transfers sulfur from IscS to the molybdenum cofactor prior to its insertion into FDH.</text>
</comment>
<evidence type="ECO:0000256" key="1">
    <source>
        <dbReference type="ARBA" id="ARBA00022490"/>
    </source>
</evidence>
<name>A0AA45WUB5_9CLOT</name>
<gene>
    <name evidence="3" type="primary">fdhD</name>
    <name evidence="4" type="ORF">SAMN06296020_102308</name>
</gene>